<sequence length="64" mass="7625">MKELLFNKIGKSSCTWDIQLKIIYEKVIGIFCRIYVSMIIQISYSNHSTNQLLKKWKGKEKWTV</sequence>
<evidence type="ECO:0000313" key="2">
    <source>
        <dbReference type="Proteomes" id="UP000461739"/>
    </source>
</evidence>
<comment type="caution">
    <text evidence="1">The sequence shown here is derived from an EMBL/GenBank/DDBJ whole genome shotgun (WGS) entry which is preliminary data.</text>
</comment>
<gene>
    <name evidence="1" type="ORF">F8165_16450</name>
</gene>
<reference evidence="1 2" key="1">
    <citation type="submission" date="2019-10" db="EMBL/GenBank/DDBJ databases">
        <title>Bacillus from the desert of Cuatro Cinegas, Coahuila.</title>
        <authorList>
            <person name="Olmedo-Alvarez G."/>
            <person name="Saldana S."/>
            <person name="Barcelo D."/>
        </authorList>
    </citation>
    <scope>NUCLEOTIDE SEQUENCE [LARGE SCALE GENOMIC DNA]</scope>
    <source>
        <strain evidence="1 2">CH316_11T</strain>
    </source>
</reference>
<organism evidence="1 2">
    <name type="scientific">Bacillus cereus</name>
    <dbReference type="NCBI Taxonomy" id="1396"/>
    <lineage>
        <taxon>Bacteria</taxon>
        <taxon>Bacillati</taxon>
        <taxon>Bacillota</taxon>
        <taxon>Bacilli</taxon>
        <taxon>Bacillales</taxon>
        <taxon>Bacillaceae</taxon>
        <taxon>Bacillus</taxon>
        <taxon>Bacillus cereus group</taxon>
    </lineage>
</organism>
<name>A0AAN6B705_BACCE</name>
<dbReference type="EMBL" id="WBPI01000010">
    <property type="protein sequence ID" value="KAB2448942.1"/>
    <property type="molecule type" value="Genomic_DNA"/>
</dbReference>
<evidence type="ECO:0000313" key="1">
    <source>
        <dbReference type="EMBL" id="KAB2448942.1"/>
    </source>
</evidence>
<proteinExistence type="predicted"/>
<accession>A0AAN6B705</accession>
<dbReference type="AlphaFoldDB" id="A0AAN6B705"/>
<dbReference type="Proteomes" id="UP000461739">
    <property type="component" value="Unassembled WGS sequence"/>
</dbReference>
<protein>
    <submittedName>
        <fullName evidence="1">Uncharacterized protein</fullName>
    </submittedName>
</protein>